<comment type="caution">
    <text evidence="2">The sequence shown here is derived from an EMBL/GenBank/DDBJ whole genome shotgun (WGS) entry which is preliminary data.</text>
</comment>
<evidence type="ECO:0000313" key="3">
    <source>
        <dbReference type="Proteomes" id="UP000713904"/>
    </source>
</evidence>
<dbReference type="EMBL" id="JABGBW010000005">
    <property type="protein sequence ID" value="MBC2576454.1"/>
    <property type="molecule type" value="Genomic_DNA"/>
</dbReference>
<organism evidence="2 3">
    <name type="scientific">Peptostreptococcus canis</name>
    <dbReference type="NCBI Taxonomy" id="1159213"/>
    <lineage>
        <taxon>Bacteria</taxon>
        <taxon>Bacillati</taxon>
        <taxon>Bacillota</taxon>
        <taxon>Clostridia</taxon>
        <taxon>Peptostreptococcales</taxon>
        <taxon>Peptostreptococcaceae</taxon>
        <taxon>Peptostreptococcus</taxon>
    </lineage>
</organism>
<name>A0ABR6TM33_9FIRM</name>
<sequence>MKNNRIRLTSYISPDLDELIEDYMAENNISTKSQAIERMLIEFKYMRNEINFLRNVVGGNSIASTPYSNALGGSRKSKQERDKVKDSIDDIFSNMPD</sequence>
<feature type="compositionally biased region" description="Basic and acidic residues" evidence="1">
    <location>
        <begin position="77"/>
        <end position="88"/>
    </location>
</feature>
<evidence type="ECO:0000256" key="1">
    <source>
        <dbReference type="SAM" id="MobiDB-lite"/>
    </source>
</evidence>
<accession>A0ABR6TM33</accession>
<keyword evidence="3" id="KW-1185">Reference proteome</keyword>
<dbReference type="Proteomes" id="UP000713904">
    <property type="component" value="Unassembled WGS sequence"/>
</dbReference>
<reference evidence="2 3" key="1">
    <citation type="submission" date="2020-05" db="EMBL/GenBank/DDBJ databases">
        <title>Draft genome of xy-202 and genomic insight in genome of the genus Peptostreptococcus.</title>
        <authorList>
            <person name="Zhang Z."/>
        </authorList>
    </citation>
    <scope>NUCLEOTIDE SEQUENCE [LARGE SCALE GENOMIC DNA]</scope>
    <source>
        <strain evidence="2 3">DSM 27025</strain>
    </source>
</reference>
<feature type="region of interest" description="Disordered" evidence="1">
    <location>
        <begin position="67"/>
        <end position="97"/>
    </location>
</feature>
<evidence type="ECO:0000313" key="2">
    <source>
        <dbReference type="EMBL" id="MBC2576454.1"/>
    </source>
</evidence>
<gene>
    <name evidence="2" type="ORF">HLB29_07115</name>
</gene>
<dbReference type="RefSeq" id="WP_185624469.1">
    <property type="nucleotide sequence ID" value="NZ_JABGBW010000005.1"/>
</dbReference>
<protein>
    <recommendedName>
        <fullName evidence="4">Ribbon-helix-helix protein, copG family</fullName>
    </recommendedName>
</protein>
<proteinExistence type="predicted"/>
<evidence type="ECO:0008006" key="4">
    <source>
        <dbReference type="Google" id="ProtNLM"/>
    </source>
</evidence>